<gene>
    <name evidence="11" type="ORF">C0081_02975</name>
</gene>
<dbReference type="Gene3D" id="3.30.450.20">
    <property type="entry name" value="PAS domain"/>
    <property type="match status" value="6"/>
</dbReference>
<dbReference type="InterPro" id="IPR005467">
    <property type="entry name" value="His_kinase_dom"/>
</dbReference>
<feature type="domain" description="PAS" evidence="9">
    <location>
        <begin position="690"/>
        <end position="760"/>
    </location>
</feature>
<dbReference type="InterPro" id="IPR013656">
    <property type="entry name" value="PAS_4"/>
</dbReference>
<evidence type="ECO:0000259" key="9">
    <source>
        <dbReference type="PROSITE" id="PS50112"/>
    </source>
</evidence>
<dbReference type="InterPro" id="IPR011006">
    <property type="entry name" value="CheY-like_superfamily"/>
</dbReference>
<dbReference type="PROSITE" id="PS50113">
    <property type="entry name" value="PAC"/>
    <property type="match status" value="3"/>
</dbReference>
<comment type="caution">
    <text evidence="11">The sequence shown here is derived from an EMBL/GenBank/DDBJ whole genome shotgun (WGS) entry which is preliminary data.</text>
</comment>
<feature type="domain" description="PAC" evidence="10">
    <location>
        <begin position="519"/>
        <end position="571"/>
    </location>
</feature>
<feature type="domain" description="PAS" evidence="9">
    <location>
        <begin position="816"/>
        <end position="886"/>
    </location>
</feature>
<dbReference type="InterPro" id="IPR003661">
    <property type="entry name" value="HisK_dim/P_dom"/>
</dbReference>
<evidence type="ECO:0000256" key="3">
    <source>
        <dbReference type="ARBA" id="ARBA00022553"/>
    </source>
</evidence>
<dbReference type="InterPro" id="IPR001610">
    <property type="entry name" value="PAC"/>
</dbReference>
<dbReference type="InterPro" id="IPR052162">
    <property type="entry name" value="Sensor_kinase/Photoreceptor"/>
</dbReference>
<dbReference type="SMART" id="SM00086">
    <property type="entry name" value="PAC"/>
    <property type="match status" value="6"/>
</dbReference>
<feature type="domain" description="PAS" evidence="9">
    <location>
        <begin position="460"/>
        <end position="490"/>
    </location>
</feature>
<dbReference type="Gene3D" id="3.30.565.10">
    <property type="entry name" value="Histidine kinase-like ATPase, C-terminal domain"/>
    <property type="match status" value="1"/>
</dbReference>
<dbReference type="SUPFAM" id="SSF55785">
    <property type="entry name" value="PYP-like sensor domain (PAS domain)"/>
    <property type="match status" value="6"/>
</dbReference>
<evidence type="ECO:0000256" key="2">
    <source>
        <dbReference type="ARBA" id="ARBA00012438"/>
    </source>
</evidence>
<dbReference type="InterPro" id="IPR029016">
    <property type="entry name" value="GAF-like_dom_sf"/>
</dbReference>
<dbReference type="Pfam" id="PF01590">
    <property type="entry name" value="GAF"/>
    <property type="match status" value="1"/>
</dbReference>
<feature type="domain" description="PAC" evidence="10">
    <location>
        <begin position="637"/>
        <end position="689"/>
    </location>
</feature>
<dbReference type="GO" id="GO:0000155">
    <property type="term" value="F:phosphorelay sensor kinase activity"/>
    <property type="evidence" value="ECO:0007669"/>
    <property type="project" value="InterPro"/>
</dbReference>
<dbReference type="PRINTS" id="PR00344">
    <property type="entry name" value="BCTRLSENSOR"/>
</dbReference>
<dbReference type="SMART" id="SM00091">
    <property type="entry name" value="PAS"/>
    <property type="match status" value="6"/>
</dbReference>
<dbReference type="Gene3D" id="3.40.50.2300">
    <property type="match status" value="1"/>
</dbReference>
<feature type="domain" description="PAC" evidence="10">
    <location>
        <begin position="890"/>
        <end position="942"/>
    </location>
</feature>
<name>A0A2N5XXI4_9HYPH</name>
<dbReference type="InterPro" id="IPR001789">
    <property type="entry name" value="Sig_transdc_resp-reg_receiver"/>
</dbReference>
<evidence type="ECO:0000259" key="10">
    <source>
        <dbReference type="PROSITE" id="PS50113"/>
    </source>
</evidence>
<organism evidence="11 12">
    <name type="scientific">Cohaesibacter celericrescens</name>
    <dbReference type="NCBI Taxonomy" id="2067669"/>
    <lineage>
        <taxon>Bacteria</taxon>
        <taxon>Pseudomonadati</taxon>
        <taxon>Pseudomonadota</taxon>
        <taxon>Alphaproteobacteria</taxon>
        <taxon>Hyphomicrobiales</taxon>
        <taxon>Cohaesibacteraceae</taxon>
    </lineage>
</organism>
<dbReference type="PANTHER" id="PTHR43304">
    <property type="entry name" value="PHYTOCHROME-LIKE PROTEIN CPH1"/>
    <property type="match status" value="1"/>
</dbReference>
<feature type="modified residue" description="4-aspartylphosphate" evidence="6">
    <location>
        <position position="1250"/>
    </location>
</feature>
<dbReference type="Proteomes" id="UP000234881">
    <property type="component" value="Unassembled WGS sequence"/>
</dbReference>
<dbReference type="Pfam" id="PF00072">
    <property type="entry name" value="Response_reg"/>
    <property type="match status" value="1"/>
</dbReference>
<dbReference type="InterPro" id="IPR000700">
    <property type="entry name" value="PAS-assoc_C"/>
</dbReference>
<protein>
    <recommendedName>
        <fullName evidence="2">histidine kinase</fullName>
        <ecNumber evidence="2">2.7.13.3</ecNumber>
    </recommendedName>
</protein>
<evidence type="ECO:0000259" key="7">
    <source>
        <dbReference type="PROSITE" id="PS50109"/>
    </source>
</evidence>
<reference evidence="11 12" key="1">
    <citation type="submission" date="2018-01" db="EMBL/GenBank/DDBJ databases">
        <title>The draft genome sequence of Cohaesibacter sp. H1304.</title>
        <authorList>
            <person name="Wang N.-N."/>
            <person name="Du Z.-J."/>
        </authorList>
    </citation>
    <scope>NUCLEOTIDE SEQUENCE [LARGE SCALE GENOMIC DNA]</scope>
    <source>
        <strain evidence="11 12">H1304</strain>
    </source>
</reference>
<proteinExistence type="predicted"/>
<evidence type="ECO:0000256" key="1">
    <source>
        <dbReference type="ARBA" id="ARBA00000085"/>
    </source>
</evidence>
<feature type="domain" description="PAS" evidence="9">
    <location>
        <begin position="311"/>
        <end position="387"/>
    </location>
</feature>
<evidence type="ECO:0000259" key="8">
    <source>
        <dbReference type="PROSITE" id="PS50110"/>
    </source>
</evidence>
<dbReference type="SUPFAM" id="SSF47384">
    <property type="entry name" value="Homodimeric domain of signal transducing histidine kinase"/>
    <property type="match status" value="1"/>
</dbReference>
<dbReference type="Gene3D" id="1.10.287.130">
    <property type="match status" value="1"/>
</dbReference>
<evidence type="ECO:0000256" key="6">
    <source>
        <dbReference type="PROSITE-ProRule" id="PRU00169"/>
    </source>
</evidence>
<dbReference type="InterPro" id="IPR036097">
    <property type="entry name" value="HisK_dim/P_sf"/>
</dbReference>
<dbReference type="SUPFAM" id="SSF55874">
    <property type="entry name" value="ATPase domain of HSP90 chaperone/DNA topoisomerase II/histidine kinase"/>
    <property type="match status" value="1"/>
</dbReference>
<evidence type="ECO:0000256" key="4">
    <source>
        <dbReference type="ARBA" id="ARBA00022679"/>
    </source>
</evidence>
<dbReference type="Pfam" id="PF13426">
    <property type="entry name" value="PAS_9"/>
    <property type="match status" value="2"/>
</dbReference>
<sequence>MTTSPNLPHDEIERLAALKNYEILNTAPEEHFDRIARVAAKQFEASIGLVCLVGSTQLEFKAAFGTEATGADRGGSFCSYTILQDEVMCVADASDDSRFACHPFVTEGHKVRFYAGAPLIDSNGYKLGTLCLLDDKPRHEFSEIDKARLTDLASIAAASIEMRGVAADARNQFESRIKAENSLDLVEHQLGLFFEHVPISVAMLDKDLQYIAASKQWRDTFKLGDQDIVGKRHNILMSNLPGNWAQQWQRGLDGETITFEEDKMPTGETGFRWVRRHIQPWCHKDGTIGGIIISIEDIDDQKQASIELEQSRHFLEAVLENIQEGIVACDAQGALSIFNTASREFHGLERAPIRPEEWANHYDLYEADGITPLRKERIPLYRALMGELVESQEIVIAAKGHARRQIVATASQMLDSDNKLLGAVVSMQDVTKERIAEAGWRDAEARYGAIFHHSFQLCSLLDQDGIVLEINDTAIDFLGLERDQLVGRHLADNDCWQFDEATVIRLQDAWNRAKHGEFVRYELQIQAQNGHKVPIDFSIKPVSDNSGNIIRFIAEGRDISDKKESETLLKLVTDNLPFLVTYIDLDLKFRFVNQTGAEWYNLPAGSVVNKDVAEVLDRQQLLGLKKNLAQMKLGNDVTIEREIAYPDGKTRNVQVIYSAECDLAGEIRGVIVIAIDITDRKLAEDQLKRNKSELELILNNVPMRIFYKDDNNTILRLNEPAAQSMGMSVADAEGRNTFDLFPEFAQKYLDDDLEVITSGEATLGIVEEYTPKDGPRGWCRTDKVPYTDPATGEQFIFVASSDITAEMKTTNALRTSEERYRMLYNNTPVMLHSVDPHGSLLSVSDFWLEKLEYSREDVIGCDAASFFSKDSRKILSEKTHPAFVQSGFCKNIDVQMVSKSGKTIDVLLNAIAECDDNGVFSKSLAVITDITDRKAIERKFVQAQKMETVGQLTGGLAHDFNNLLGVVLGNLQLIERSVSQDPKAVKRVTAALSAVDKGAELTRRLLAFSRRQKLETEAVEINPLIENVCTMLKRTLGGAVTLECCLGREISIIETDTNQLESALINLAINARDAMPNGGSLTVESSNITLDEEYAARESEVSPGDYVVIAITDTGCGIAPDQIDKIFDPFFTTKDVGKGSGLGLSMVYGFINQTGGHIRVYSELGRGTTLRLFLPAAAKKPELAVVAEEKIVEHHTGHETILVVEDQTEVREIAIALLEDLGFTTIEAENGVHALDFIHSRPDIDLMFTDIVMPGGLGGTELAKATTKIRPELPIVFTTGFAEAAILHDGEVKAATNLVTKPYRRVDLATKIRAALDAKTSPDFITAVDN</sequence>
<dbReference type="SMART" id="SM00065">
    <property type="entry name" value="GAF"/>
    <property type="match status" value="1"/>
</dbReference>
<keyword evidence="3 6" id="KW-0597">Phosphoprotein</keyword>
<feature type="domain" description="Histidine kinase" evidence="7">
    <location>
        <begin position="955"/>
        <end position="1178"/>
    </location>
</feature>
<evidence type="ECO:0000256" key="5">
    <source>
        <dbReference type="ARBA" id="ARBA00022777"/>
    </source>
</evidence>
<dbReference type="SUPFAM" id="SSF55781">
    <property type="entry name" value="GAF domain-like"/>
    <property type="match status" value="1"/>
</dbReference>
<dbReference type="Pfam" id="PF02518">
    <property type="entry name" value="HATPase_c"/>
    <property type="match status" value="1"/>
</dbReference>
<dbReference type="CDD" id="cd00130">
    <property type="entry name" value="PAS"/>
    <property type="match status" value="4"/>
</dbReference>
<dbReference type="PANTHER" id="PTHR43304:SF1">
    <property type="entry name" value="PAC DOMAIN-CONTAINING PROTEIN"/>
    <property type="match status" value="1"/>
</dbReference>
<dbReference type="SUPFAM" id="SSF52172">
    <property type="entry name" value="CheY-like"/>
    <property type="match status" value="1"/>
</dbReference>
<dbReference type="RefSeq" id="WP_101532281.1">
    <property type="nucleotide sequence ID" value="NZ_PKUQ01000001.1"/>
</dbReference>
<keyword evidence="5" id="KW-0418">Kinase</keyword>
<dbReference type="PROSITE" id="PS50112">
    <property type="entry name" value="PAS"/>
    <property type="match status" value="4"/>
</dbReference>
<dbReference type="OrthoDB" id="9796100at2"/>
<dbReference type="InterPro" id="IPR003594">
    <property type="entry name" value="HATPase_dom"/>
</dbReference>
<dbReference type="SMART" id="SM00388">
    <property type="entry name" value="HisKA"/>
    <property type="match status" value="1"/>
</dbReference>
<dbReference type="InterPro" id="IPR004358">
    <property type="entry name" value="Sig_transdc_His_kin-like_C"/>
</dbReference>
<dbReference type="InterPro" id="IPR000014">
    <property type="entry name" value="PAS"/>
</dbReference>
<dbReference type="Gene3D" id="3.30.450.40">
    <property type="match status" value="1"/>
</dbReference>
<dbReference type="EC" id="2.7.13.3" evidence="2"/>
<comment type="catalytic activity">
    <reaction evidence="1">
        <text>ATP + protein L-histidine = ADP + protein N-phospho-L-histidine.</text>
        <dbReference type="EC" id="2.7.13.3"/>
    </reaction>
</comment>
<evidence type="ECO:0000313" key="11">
    <source>
        <dbReference type="EMBL" id="PLW79199.1"/>
    </source>
</evidence>
<dbReference type="PROSITE" id="PS50109">
    <property type="entry name" value="HIS_KIN"/>
    <property type="match status" value="1"/>
</dbReference>
<dbReference type="InterPro" id="IPR036890">
    <property type="entry name" value="HATPase_C_sf"/>
</dbReference>
<dbReference type="SMART" id="SM00387">
    <property type="entry name" value="HATPase_c"/>
    <property type="match status" value="1"/>
</dbReference>
<evidence type="ECO:0000313" key="12">
    <source>
        <dbReference type="Proteomes" id="UP000234881"/>
    </source>
</evidence>
<keyword evidence="4" id="KW-0808">Transferase</keyword>
<dbReference type="InterPro" id="IPR035965">
    <property type="entry name" value="PAS-like_dom_sf"/>
</dbReference>
<dbReference type="EMBL" id="PKUQ01000001">
    <property type="protein sequence ID" value="PLW79199.1"/>
    <property type="molecule type" value="Genomic_DNA"/>
</dbReference>
<accession>A0A2N5XXI4</accession>
<feature type="domain" description="Response regulatory" evidence="8">
    <location>
        <begin position="1200"/>
        <end position="1316"/>
    </location>
</feature>
<dbReference type="InterPro" id="IPR003018">
    <property type="entry name" value="GAF"/>
</dbReference>
<dbReference type="PROSITE" id="PS50110">
    <property type="entry name" value="RESPONSE_REGULATORY"/>
    <property type="match status" value="1"/>
</dbReference>
<dbReference type="Pfam" id="PF08448">
    <property type="entry name" value="PAS_4"/>
    <property type="match status" value="3"/>
</dbReference>
<dbReference type="SMART" id="SM00448">
    <property type="entry name" value="REC"/>
    <property type="match status" value="1"/>
</dbReference>
<dbReference type="NCBIfam" id="TIGR00229">
    <property type="entry name" value="sensory_box"/>
    <property type="match status" value="5"/>
</dbReference>
<keyword evidence="12" id="KW-1185">Reference proteome</keyword>